<gene>
    <name evidence="2" type="ordered locus">RUM_21260</name>
</gene>
<feature type="transmembrane region" description="Helical" evidence="1">
    <location>
        <begin position="378"/>
        <end position="402"/>
    </location>
</feature>
<feature type="transmembrane region" description="Helical" evidence="1">
    <location>
        <begin position="188"/>
        <end position="207"/>
    </location>
</feature>
<dbReference type="EMBL" id="FP929052">
    <property type="protein sequence ID" value="CBL18145.1"/>
    <property type="molecule type" value="Genomic_DNA"/>
</dbReference>
<organism evidence="2 3">
    <name type="scientific">Ruminococcus champanellensis (strain DSM 18848 / JCM 17042 / KCTC 15320 / 18P13)</name>
    <dbReference type="NCBI Taxonomy" id="213810"/>
    <lineage>
        <taxon>Bacteria</taxon>
        <taxon>Bacillati</taxon>
        <taxon>Bacillota</taxon>
        <taxon>Clostridia</taxon>
        <taxon>Eubacteriales</taxon>
        <taxon>Oscillospiraceae</taxon>
        <taxon>Ruminococcus</taxon>
    </lineage>
</organism>
<dbReference type="AlphaFoldDB" id="D4LEV0"/>
<feature type="transmembrane region" description="Helical" evidence="1">
    <location>
        <begin position="284"/>
        <end position="303"/>
    </location>
</feature>
<evidence type="ECO:0000256" key="1">
    <source>
        <dbReference type="SAM" id="Phobius"/>
    </source>
</evidence>
<dbReference type="GeneID" id="83156785"/>
<dbReference type="HOGENOM" id="CLU_033060_0_0_9"/>
<evidence type="ECO:0000313" key="3">
    <source>
        <dbReference type="Proteomes" id="UP000007054"/>
    </source>
</evidence>
<feature type="transmembrane region" description="Helical" evidence="1">
    <location>
        <begin position="12"/>
        <end position="31"/>
    </location>
</feature>
<feature type="transmembrane region" description="Helical" evidence="1">
    <location>
        <begin position="132"/>
        <end position="149"/>
    </location>
</feature>
<accession>D4LEV0</accession>
<dbReference type="STRING" id="213810.RUM_21260"/>
<feature type="transmembrane region" description="Helical" evidence="1">
    <location>
        <begin position="414"/>
        <end position="432"/>
    </location>
</feature>
<dbReference type="Proteomes" id="UP000007054">
    <property type="component" value="Chromosome"/>
</dbReference>
<keyword evidence="1" id="KW-0812">Transmembrane</keyword>
<reference evidence="2" key="2">
    <citation type="submission" date="2010-03" db="EMBL/GenBank/DDBJ databases">
        <authorList>
            <person name="Pajon A."/>
        </authorList>
    </citation>
    <scope>NUCLEOTIDE SEQUENCE</scope>
    <source>
        <strain evidence="2">Type strain: 18P13</strain>
    </source>
</reference>
<reference evidence="2" key="1">
    <citation type="submission" date="2010-03" db="EMBL/GenBank/DDBJ databases">
        <title>The genome sequence of Ruminococcus sp. 18P13.</title>
        <authorList>
            <consortium name="metaHIT consortium -- http://www.metahit.eu/"/>
            <person name="Pajon A."/>
            <person name="Turner K."/>
            <person name="Parkhill J."/>
            <person name="Bernalier A."/>
        </authorList>
    </citation>
    <scope>NUCLEOTIDE SEQUENCE [LARGE SCALE GENOMIC DNA]</scope>
    <source>
        <strain evidence="2">Type strain: 18P13</strain>
    </source>
</reference>
<keyword evidence="3" id="KW-1185">Reference proteome</keyword>
<dbReference type="PATRIC" id="fig|213810.4.peg.2013"/>
<evidence type="ECO:0008006" key="4">
    <source>
        <dbReference type="Google" id="ProtNLM"/>
    </source>
</evidence>
<evidence type="ECO:0000313" key="2">
    <source>
        <dbReference type="EMBL" id="CBL18145.1"/>
    </source>
</evidence>
<dbReference type="RefSeq" id="WP_015559051.1">
    <property type="nucleotide sequence ID" value="NC_021039.1"/>
</dbReference>
<protein>
    <recommendedName>
        <fullName evidence="4">Glycosyltransferase RgtA/B/C/D-like domain-containing protein</fullName>
    </recommendedName>
</protein>
<sequence>MKQTIETKLKPFSPVILAAVIILCYLLTEGLKLNEVLLLHESAHLINVLMGVLIIIGLLVFHCRVRKTDQTEELIRLILFAGLVMRIGYMLYTDAYTRPHDISGGHDSYILQIIHNARLPQDNHGQFYQQPVYYVISAIVSSIVNAILGTSADEHALVNAAKIVSCFASCSVLLMTPKICKELDLNRRAQPIVLAVTAFLPEFYLLAGRVGPDSLSIYFMMLALLLTIRWFKNQTFPVTIQLAVVYGLAISTKISCAVFAIFTAVLMLIRLVQAIKQKKAAPMLAKLGVFGCISLPLGMWYCIRNLVRFDQALNYVYPIPITSDLYCGDHSIASRFLWFDLANLKANQYASPWNDYNYPMYLVKSSVFGEFKFGIPDWVSYGLVLVNFALILISLLAMIYVVVCCTHAKPMLRFGIPALWMFLYGFSVNFNINYPFGCTMDFRYIVPTAIFGGLCLSVAYNNSLERYQSKLESLAAKTVRCVIPCLTAVFSALSVYMYCVIR</sequence>
<feature type="transmembrane region" description="Helical" evidence="1">
    <location>
        <begin position="74"/>
        <end position="92"/>
    </location>
</feature>
<dbReference type="OrthoDB" id="9765464at2"/>
<feature type="transmembrane region" description="Helical" evidence="1">
    <location>
        <begin position="481"/>
        <end position="501"/>
    </location>
</feature>
<proteinExistence type="predicted"/>
<dbReference type="BioCyc" id="RCHA213810:RUM_RS10320-MONOMER"/>
<keyword evidence="1" id="KW-1133">Transmembrane helix</keyword>
<feature type="transmembrane region" description="Helical" evidence="1">
    <location>
        <begin position="43"/>
        <end position="62"/>
    </location>
</feature>
<keyword evidence="1" id="KW-0472">Membrane</keyword>
<feature type="transmembrane region" description="Helical" evidence="1">
    <location>
        <begin position="156"/>
        <end position="176"/>
    </location>
</feature>
<feature type="transmembrane region" description="Helical" evidence="1">
    <location>
        <begin position="444"/>
        <end position="460"/>
    </location>
</feature>
<name>D4LEV0_RUMC1</name>
<dbReference type="KEGG" id="rch:RUM_21260"/>
<feature type="transmembrane region" description="Helical" evidence="1">
    <location>
        <begin position="243"/>
        <end position="272"/>
    </location>
</feature>
<feature type="transmembrane region" description="Helical" evidence="1">
    <location>
        <begin position="214"/>
        <end position="231"/>
    </location>
</feature>